<dbReference type="Gene3D" id="3.10.450.50">
    <property type="match status" value="1"/>
</dbReference>
<dbReference type="InterPro" id="IPR032710">
    <property type="entry name" value="NTF2-like_dom_sf"/>
</dbReference>
<dbReference type="HOGENOM" id="CLU_000288_71_2_7"/>
<keyword evidence="3" id="KW-1185">Reference proteome</keyword>
<accession>W4L6M7</accession>
<gene>
    <name evidence="2" type="ORF">ETSY1_38720</name>
</gene>
<organism evidence="2 3">
    <name type="scientific">Entotheonella factor</name>
    <dbReference type="NCBI Taxonomy" id="1429438"/>
    <lineage>
        <taxon>Bacteria</taxon>
        <taxon>Pseudomonadati</taxon>
        <taxon>Nitrospinota/Tectimicrobiota group</taxon>
        <taxon>Candidatus Tectimicrobiota</taxon>
        <taxon>Candidatus Entotheonellia</taxon>
        <taxon>Candidatus Entotheonellales</taxon>
        <taxon>Candidatus Entotheonellaceae</taxon>
        <taxon>Candidatus Entotheonella</taxon>
    </lineage>
</organism>
<reference evidence="2 3" key="1">
    <citation type="journal article" date="2014" name="Nature">
        <title>An environmental bacterial taxon with a large and distinct metabolic repertoire.</title>
        <authorList>
            <person name="Wilson M.C."/>
            <person name="Mori T."/>
            <person name="Ruckert C."/>
            <person name="Uria A.R."/>
            <person name="Helf M.J."/>
            <person name="Takada K."/>
            <person name="Gernert C."/>
            <person name="Steffens U.A."/>
            <person name="Heycke N."/>
            <person name="Schmitt S."/>
            <person name="Rinke C."/>
            <person name="Helfrich E.J."/>
            <person name="Brachmann A.O."/>
            <person name="Gurgui C."/>
            <person name="Wakimoto T."/>
            <person name="Kracht M."/>
            <person name="Crusemann M."/>
            <person name="Hentschel U."/>
            <person name="Abe I."/>
            <person name="Matsunaga S."/>
            <person name="Kalinowski J."/>
            <person name="Takeyama H."/>
            <person name="Piel J."/>
        </authorList>
    </citation>
    <scope>NUCLEOTIDE SEQUENCE [LARGE SCALE GENOMIC DNA]</scope>
    <source>
        <strain evidence="3">TSY1</strain>
    </source>
</reference>
<dbReference type="GO" id="GO:0004683">
    <property type="term" value="F:calcium/calmodulin-dependent protein kinase activity"/>
    <property type="evidence" value="ECO:0007669"/>
    <property type="project" value="InterPro"/>
</dbReference>
<feature type="domain" description="Calcium/calmodulin-dependent protein kinase II association-domain" evidence="1">
    <location>
        <begin position="4"/>
        <end position="126"/>
    </location>
</feature>
<comment type="caution">
    <text evidence="2">The sequence shown here is derived from an EMBL/GenBank/DDBJ whole genome shotgun (WGS) entry which is preliminary data.</text>
</comment>
<dbReference type="EMBL" id="AZHW01001217">
    <property type="protein sequence ID" value="ETW93554.1"/>
    <property type="molecule type" value="Genomic_DNA"/>
</dbReference>
<sequence length="128" mass="14568">MTIEQQLIDLTQQLLESIAGGDWETYARLCDPSLSAFEPESAGQLVEGLLFHKYFFDLGRDGTPHNTTMCSPHVRMLGSDSAVVSYVRLSQTLDSNGAPVIRRYEETRVWQQQEGEWKHVHFHRSVST</sequence>
<keyword evidence="2" id="KW-0808">Transferase</keyword>
<dbReference type="SUPFAM" id="SSF54427">
    <property type="entry name" value="NTF2-like"/>
    <property type="match status" value="1"/>
</dbReference>
<name>W4L6M7_ENTF1</name>
<keyword evidence="2" id="KW-0418">Kinase</keyword>
<evidence type="ECO:0000259" key="1">
    <source>
        <dbReference type="Pfam" id="PF08332"/>
    </source>
</evidence>
<evidence type="ECO:0000313" key="3">
    <source>
        <dbReference type="Proteomes" id="UP000019141"/>
    </source>
</evidence>
<dbReference type="Pfam" id="PF08332">
    <property type="entry name" value="CaMKII_AD"/>
    <property type="match status" value="1"/>
</dbReference>
<evidence type="ECO:0000313" key="2">
    <source>
        <dbReference type="EMBL" id="ETW93554.1"/>
    </source>
</evidence>
<proteinExistence type="predicted"/>
<dbReference type="AlphaFoldDB" id="W4L6M7"/>
<protein>
    <submittedName>
        <fullName evidence="2">Calcium/calmodulin dependent protein kinase II association-domain-containing protein</fullName>
    </submittedName>
</protein>
<dbReference type="InterPro" id="IPR013543">
    <property type="entry name" value="Ca/CaM-dep_prot_kinase-assoc"/>
</dbReference>
<dbReference type="GO" id="GO:0005516">
    <property type="term" value="F:calmodulin binding"/>
    <property type="evidence" value="ECO:0007669"/>
    <property type="project" value="InterPro"/>
</dbReference>
<dbReference type="Proteomes" id="UP000019141">
    <property type="component" value="Unassembled WGS sequence"/>
</dbReference>